<reference evidence="3 4" key="1">
    <citation type="journal article" date="2018" name="BMC Genomics">
        <title>Comparative genome analyses reveal sequence features reflecting distinct modes of host-adaptation between dicot and monocot powdery mildew.</title>
        <authorList>
            <person name="Wu Y."/>
            <person name="Ma X."/>
            <person name="Pan Z."/>
            <person name="Kale S.D."/>
            <person name="Song Y."/>
            <person name="King H."/>
            <person name="Zhang Q."/>
            <person name="Presley C."/>
            <person name="Deng X."/>
            <person name="Wei C.I."/>
            <person name="Xiao S."/>
        </authorList>
    </citation>
    <scope>NUCLEOTIDE SEQUENCE [LARGE SCALE GENOMIC DNA]</scope>
    <source>
        <strain evidence="3">UMSG2</strain>
    </source>
</reference>
<feature type="region of interest" description="Disordered" evidence="1">
    <location>
        <begin position="374"/>
        <end position="408"/>
    </location>
</feature>
<name>A0A420HPM9_9PEZI</name>
<feature type="chain" id="PRO_5019185720" evidence="2">
    <location>
        <begin position="18"/>
        <end position="436"/>
    </location>
</feature>
<protein>
    <submittedName>
        <fullName evidence="3">Uncharacterized protein</fullName>
    </submittedName>
</protein>
<organism evidence="3 4">
    <name type="scientific">Erysiphe neolycopersici</name>
    <dbReference type="NCBI Taxonomy" id="212602"/>
    <lineage>
        <taxon>Eukaryota</taxon>
        <taxon>Fungi</taxon>
        <taxon>Dikarya</taxon>
        <taxon>Ascomycota</taxon>
        <taxon>Pezizomycotina</taxon>
        <taxon>Leotiomycetes</taxon>
        <taxon>Erysiphales</taxon>
        <taxon>Erysiphaceae</taxon>
        <taxon>Erysiphe</taxon>
    </lineage>
</organism>
<dbReference type="OrthoDB" id="10682491at2759"/>
<gene>
    <name evidence="3" type="ORF">OnM2_060031</name>
</gene>
<feature type="signal peptide" evidence="2">
    <location>
        <begin position="1"/>
        <end position="17"/>
    </location>
</feature>
<evidence type="ECO:0000313" key="4">
    <source>
        <dbReference type="Proteomes" id="UP000286134"/>
    </source>
</evidence>
<dbReference type="Proteomes" id="UP000286134">
    <property type="component" value="Unassembled WGS sequence"/>
</dbReference>
<evidence type="ECO:0000256" key="2">
    <source>
        <dbReference type="SAM" id="SignalP"/>
    </source>
</evidence>
<sequence>MLVNLISWAALLTFAVATSFPNRYSTRTLSPYSYHSVTTSAPYNHYSMMTSGISSHYDISISVSYSHYAIVSPVPYSHHNSATMIGSAITSRVYSSKSKVTYSYIISSTKYPGSMTSGSIIRPTGSPTKPLASYSYVNSPYLTTTISHSATMTRLPTVSSTKALTAHSRYNTTAMVHSATTSTISKSLMQPTDSNTEPLASYSYIDSQLSSTTISHSTNMTRLPAVSLSKELTAHSGHNTTVLIHTAIMATISRSLMRPTGSHIAFSIPRTYIASSVLSVNAIHSVSMTVFPNSYSTTSVISSTIAPYMNKSTDGSYSHTSLPTKSYYTTSCTISGTRCISSQFSSLVTTLPKSNLIYHSNSMISESVSSIDMSRVEEDNVDSPTKTSKDTPTAALGQPQESSTGVDSHVEAASSRYSAPIFLLISDIIILIMVLH</sequence>
<dbReference type="EMBL" id="MCFK01006055">
    <property type="protein sequence ID" value="RKF59395.1"/>
    <property type="molecule type" value="Genomic_DNA"/>
</dbReference>
<accession>A0A420HPM9</accession>
<comment type="caution">
    <text evidence="3">The sequence shown here is derived from an EMBL/GenBank/DDBJ whole genome shotgun (WGS) entry which is preliminary data.</text>
</comment>
<proteinExistence type="predicted"/>
<keyword evidence="4" id="KW-1185">Reference proteome</keyword>
<keyword evidence="2" id="KW-0732">Signal</keyword>
<evidence type="ECO:0000256" key="1">
    <source>
        <dbReference type="SAM" id="MobiDB-lite"/>
    </source>
</evidence>
<dbReference type="AlphaFoldDB" id="A0A420HPM9"/>
<evidence type="ECO:0000313" key="3">
    <source>
        <dbReference type="EMBL" id="RKF59395.1"/>
    </source>
</evidence>